<gene>
    <name evidence="1" type="ORF">DEO72_LG8g2310</name>
</gene>
<reference evidence="1 2" key="1">
    <citation type="submission" date="2019-04" db="EMBL/GenBank/DDBJ databases">
        <title>An improved genome assembly and genetic linkage map for asparagus bean, Vigna unguiculata ssp. sesquipedialis.</title>
        <authorList>
            <person name="Xia Q."/>
            <person name="Zhang R."/>
            <person name="Dong Y."/>
        </authorList>
    </citation>
    <scope>NUCLEOTIDE SEQUENCE [LARGE SCALE GENOMIC DNA]</scope>
    <source>
        <tissue evidence="1">Leaf</tissue>
    </source>
</reference>
<sequence>MELEERSRLWFHEDVLDVLSKETGTKFIEGLTLKLPRSNTKSLSTKAFMNMKKLRLLQLSGVELVGDFEYLSKDLRWLCWHGFPFSFIPASFYQGSLVSIELENSKITMVWKGTQDETMIAVPSFKADNTMDAIIDPKTRG</sequence>
<evidence type="ECO:0008006" key="3">
    <source>
        <dbReference type="Google" id="ProtNLM"/>
    </source>
</evidence>
<organism evidence="1 2">
    <name type="scientific">Vigna unguiculata</name>
    <name type="common">Cowpea</name>
    <dbReference type="NCBI Taxonomy" id="3917"/>
    <lineage>
        <taxon>Eukaryota</taxon>
        <taxon>Viridiplantae</taxon>
        <taxon>Streptophyta</taxon>
        <taxon>Embryophyta</taxon>
        <taxon>Tracheophyta</taxon>
        <taxon>Spermatophyta</taxon>
        <taxon>Magnoliopsida</taxon>
        <taxon>eudicotyledons</taxon>
        <taxon>Gunneridae</taxon>
        <taxon>Pentapetalae</taxon>
        <taxon>rosids</taxon>
        <taxon>fabids</taxon>
        <taxon>Fabales</taxon>
        <taxon>Fabaceae</taxon>
        <taxon>Papilionoideae</taxon>
        <taxon>50 kb inversion clade</taxon>
        <taxon>NPAAA clade</taxon>
        <taxon>indigoferoid/millettioid clade</taxon>
        <taxon>Phaseoleae</taxon>
        <taxon>Vigna</taxon>
    </lineage>
</organism>
<proteinExistence type="predicted"/>
<evidence type="ECO:0000313" key="1">
    <source>
        <dbReference type="EMBL" id="QCE04275.1"/>
    </source>
</evidence>
<evidence type="ECO:0000313" key="2">
    <source>
        <dbReference type="Proteomes" id="UP000501690"/>
    </source>
</evidence>
<accession>A0A4D6MWL8</accession>
<keyword evidence="2" id="KW-1185">Reference proteome</keyword>
<dbReference type="PANTHER" id="PTHR11017">
    <property type="entry name" value="LEUCINE-RICH REPEAT-CONTAINING PROTEIN"/>
    <property type="match status" value="1"/>
</dbReference>
<dbReference type="Proteomes" id="UP000501690">
    <property type="component" value="Linkage Group LG8"/>
</dbReference>
<dbReference type="InterPro" id="IPR032675">
    <property type="entry name" value="LRR_dom_sf"/>
</dbReference>
<dbReference type="Gene3D" id="3.80.10.10">
    <property type="entry name" value="Ribonuclease Inhibitor"/>
    <property type="match status" value="1"/>
</dbReference>
<dbReference type="InterPro" id="IPR044974">
    <property type="entry name" value="Disease_R_plants"/>
</dbReference>
<dbReference type="SUPFAM" id="SSF52058">
    <property type="entry name" value="L domain-like"/>
    <property type="match status" value="1"/>
</dbReference>
<protein>
    <recommendedName>
        <fullName evidence="3">Disease resistance protein RPM1</fullName>
    </recommendedName>
</protein>
<dbReference type="EMBL" id="CP039352">
    <property type="protein sequence ID" value="QCE04275.1"/>
    <property type="molecule type" value="Genomic_DNA"/>
</dbReference>
<name>A0A4D6MWL8_VIGUN</name>
<dbReference type="PANTHER" id="PTHR11017:SF271">
    <property type="entry name" value="DISEASE RESISTANCE PROTEIN (TIR-NBS-LRR CLASS) FAMILY"/>
    <property type="match status" value="1"/>
</dbReference>
<dbReference type="AlphaFoldDB" id="A0A4D6MWL8"/>
<dbReference type="GO" id="GO:0006952">
    <property type="term" value="P:defense response"/>
    <property type="evidence" value="ECO:0007669"/>
    <property type="project" value="InterPro"/>
</dbReference>